<feature type="signal peptide" evidence="2">
    <location>
        <begin position="1"/>
        <end position="18"/>
    </location>
</feature>
<dbReference type="GO" id="GO:0017040">
    <property type="term" value="F:N-acylsphingosine amidohydrolase activity"/>
    <property type="evidence" value="ECO:0007669"/>
    <property type="project" value="UniProtKB-EC"/>
</dbReference>
<evidence type="ECO:0000313" key="3">
    <source>
        <dbReference type="EMBL" id="GMI32539.1"/>
    </source>
</evidence>
<evidence type="ECO:0000313" key="4">
    <source>
        <dbReference type="Proteomes" id="UP001165065"/>
    </source>
</evidence>
<keyword evidence="2" id="KW-0732">Signal</keyword>
<proteinExistence type="predicted"/>
<dbReference type="Proteomes" id="UP001165065">
    <property type="component" value="Unassembled WGS sequence"/>
</dbReference>
<keyword evidence="4" id="KW-1185">Reference proteome</keyword>
<evidence type="ECO:0000256" key="2">
    <source>
        <dbReference type="SAM" id="SignalP"/>
    </source>
</evidence>
<organism evidence="3 4">
    <name type="scientific">Triparma columacea</name>
    <dbReference type="NCBI Taxonomy" id="722753"/>
    <lineage>
        <taxon>Eukaryota</taxon>
        <taxon>Sar</taxon>
        <taxon>Stramenopiles</taxon>
        <taxon>Ochrophyta</taxon>
        <taxon>Bolidophyceae</taxon>
        <taxon>Parmales</taxon>
        <taxon>Triparmaceae</taxon>
        <taxon>Triparma</taxon>
    </lineage>
</organism>
<name>A0A9W7L5Z6_9STRA</name>
<reference evidence="4" key="1">
    <citation type="journal article" date="2023" name="Commun. Biol.">
        <title>Genome analysis of Parmales, the sister group of diatoms, reveals the evolutionary specialization of diatoms from phago-mixotrophs to photoautotrophs.</title>
        <authorList>
            <person name="Ban H."/>
            <person name="Sato S."/>
            <person name="Yoshikawa S."/>
            <person name="Yamada K."/>
            <person name="Nakamura Y."/>
            <person name="Ichinomiya M."/>
            <person name="Sato N."/>
            <person name="Blanc-Mathieu R."/>
            <person name="Endo H."/>
            <person name="Kuwata A."/>
            <person name="Ogata H."/>
        </authorList>
    </citation>
    <scope>NUCLEOTIDE SEQUENCE [LARGE SCALE GENOMIC DNA]</scope>
</reference>
<sequence length="392" mass="44012">MMKTALFVFLSVLGIVSATNPIPQYVIDLDVDPEHRYDTIFEVGPKFNDTVWSFYNQLAGDGPLLNVLYKISDKRGDYNDEQQGEINGLARLSGLPLKFVQSIQMLYELQTIMVPIVNFTGTAADHPTVSELLDLDPDYEHLLRIPWRGPGCTGIIALNSDDGTVSHARNLDFSPVDVMGNLVYEGIFKKEGQEVFRSQMIAGYTMVITAYKAGQDGYALERNTRYGDHTGSYKEMVQNLWAGRELNGWSLRKILESTSTFDDALDQISTVPYTSTEYAILSGLKKGTILARNPDNVAHTQTLGENEDGDDYIIITNFDFFWKDVREWFDPTGGKGAFHPRRIYAQKVLDAADVLTTDVLWEAINNEGTFADTIFQAIINVEQGLWNISQPM</sequence>
<feature type="chain" id="PRO_5040948941" description="ceramidase" evidence="2">
    <location>
        <begin position="19"/>
        <end position="392"/>
    </location>
</feature>
<dbReference type="AlphaFoldDB" id="A0A9W7L5Z6"/>
<dbReference type="PANTHER" id="PTHR28583">
    <property type="entry name" value="ACID AMIDASE"/>
    <property type="match status" value="1"/>
</dbReference>
<dbReference type="EC" id="3.5.1.23" evidence="1"/>
<comment type="caution">
    <text evidence="3">The sequence shown here is derived from an EMBL/GenBank/DDBJ whole genome shotgun (WGS) entry which is preliminary data.</text>
</comment>
<dbReference type="EMBL" id="BRYA01000019">
    <property type="protein sequence ID" value="GMI32539.1"/>
    <property type="molecule type" value="Genomic_DNA"/>
</dbReference>
<gene>
    <name evidence="3" type="ORF">TrCOL_g1198</name>
</gene>
<dbReference type="OrthoDB" id="5273684at2759"/>
<dbReference type="PANTHER" id="PTHR28583:SF1">
    <property type="entry name" value="ACID CERAMIDASE"/>
    <property type="match status" value="1"/>
</dbReference>
<protein>
    <recommendedName>
        <fullName evidence="1">ceramidase</fullName>
        <ecNumber evidence="1">3.5.1.23</ecNumber>
    </recommendedName>
</protein>
<evidence type="ECO:0000256" key="1">
    <source>
        <dbReference type="ARBA" id="ARBA00011891"/>
    </source>
</evidence>
<accession>A0A9W7L5Z6</accession>